<evidence type="ECO:0000256" key="2">
    <source>
        <dbReference type="ARBA" id="ARBA00022723"/>
    </source>
</evidence>
<organism evidence="6 7">
    <name type="scientific">Rhodocytophaga rosea</name>
    <dbReference type="NCBI Taxonomy" id="2704465"/>
    <lineage>
        <taxon>Bacteria</taxon>
        <taxon>Pseudomonadati</taxon>
        <taxon>Bacteroidota</taxon>
        <taxon>Cytophagia</taxon>
        <taxon>Cytophagales</taxon>
        <taxon>Rhodocytophagaceae</taxon>
        <taxon>Rhodocytophaga</taxon>
    </lineage>
</organism>
<gene>
    <name evidence="6" type="ORF">GXP67_21275</name>
</gene>
<proteinExistence type="predicted"/>
<keyword evidence="3" id="KW-0560">Oxidoreductase</keyword>
<evidence type="ECO:0000256" key="4">
    <source>
        <dbReference type="ARBA" id="ARBA00023004"/>
    </source>
</evidence>
<dbReference type="EMBL" id="CP048222">
    <property type="protein sequence ID" value="QHT69000.1"/>
    <property type="molecule type" value="Genomic_DNA"/>
</dbReference>
<evidence type="ECO:0000256" key="1">
    <source>
        <dbReference type="ARBA" id="ARBA00022485"/>
    </source>
</evidence>
<dbReference type="InterPro" id="IPR039650">
    <property type="entry name" value="HdrA-like"/>
</dbReference>
<keyword evidence="4" id="KW-0408">Iron</keyword>
<keyword evidence="5" id="KW-0411">Iron-sulfur</keyword>
<dbReference type="SUPFAM" id="SSF51905">
    <property type="entry name" value="FAD/NAD(P)-binding domain"/>
    <property type="match status" value="1"/>
</dbReference>
<dbReference type="PANTHER" id="PTHR43498:SF1">
    <property type="entry name" value="COB--COM HETERODISULFIDE REDUCTASE IRON-SULFUR SUBUNIT A"/>
    <property type="match status" value="1"/>
</dbReference>
<evidence type="ECO:0000256" key="3">
    <source>
        <dbReference type="ARBA" id="ARBA00023002"/>
    </source>
</evidence>
<evidence type="ECO:0000256" key="5">
    <source>
        <dbReference type="ARBA" id="ARBA00023014"/>
    </source>
</evidence>
<sequence length="758" mass="85123">MIKEDFSASRTLKTDPLQADLVIVGGGLAGTCGAITAARAGIRVILVQDRPVLGGNSSSEVRLWVLGATSHMGNNNRWAREGGVIDEILVENMYRNPEGNAIIYDTILLEKVLEERNIQLLLNTAVFEVQKSSPDTIGGVKAFCSQNSTLYELTAPLFCDASGDGIVAFGAGAAFRMGAEAKEEFGEKFAPDAEYGELLGHSLYFYSKDTGKPVRFIAPSYALQDITKIPRYRRFNAKEYGCQLWWIEYGGRLDTVHDTEKIKWELWKVVYGVWNYIKNSGNFPEADTMTLEWVGYIPGKRESRRFEGDYILKQQDIVEQLQHTDAVAFGGWSIDLHPADGIFSEKPGCNQWHSKGIYQIPYRSLYSRNIKNLFLAGRIISVSHVAFGSSRVMGTSAYVGQAAAMAAVLCTRKNLLPRQLGENSINLLQKELLKSGQYIPGLALKDEEDLVQQATLSSTSEFVLQELPPDGPLLPLKDSAAQMLPIAVGKMPDISLWLWAEKETTLTVEFRCSSKPANHTPDVTLETQEIHLHAGRQQVKLSFQSIFSQPCYSFVCLLKNELVKVQYSNVRVTGVLSVFNQTNPAVSNYGKQEPTEDIGMDTYEFWCPQRRPAGHNFAMQIHPGIKVFSVENLRNGIARPTSQPNAWVTSLQDTNPSVTISWPEKKQIRRIELSFDTDFDHPMETVLMAHPETTMPFCVKEYILCNDRNERIYHQPDNHQTRNTIHFEQPITTSRLVIHLKTMQGKVPASLFEVRCYE</sequence>
<dbReference type="Proteomes" id="UP000480178">
    <property type="component" value="Chromosome"/>
</dbReference>
<keyword evidence="1" id="KW-0004">4Fe-4S</keyword>
<dbReference type="KEGG" id="rhoz:GXP67_21275"/>
<reference evidence="6 7" key="1">
    <citation type="submission" date="2020-01" db="EMBL/GenBank/DDBJ databases">
        <authorList>
            <person name="Kim M.K."/>
        </authorList>
    </citation>
    <scope>NUCLEOTIDE SEQUENCE [LARGE SCALE GENOMIC DNA]</scope>
    <source>
        <strain evidence="6 7">172606-1</strain>
    </source>
</reference>
<keyword evidence="2" id="KW-0479">Metal-binding</keyword>
<dbReference type="InterPro" id="IPR036188">
    <property type="entry name" value="FAD/NAD-bd_sf"/>
</dbReference>
<dbReference type="RefSeq" id="WP_162444995.1">
    <property type="nucleotide sequence ID" value="NZ_CP048222.1"/>
</dbReference>
<evidence type="ECO:0000313" key="7">
    <source>
        <dbReference type="Proteomes" id="UP000480178"/>
    </source>
</evidence>
<protein>
    <submittedName>
        <fullName evidence="6">FAD-dependent oxidoreductase</fullName>
    </submittedName>
</protein>
<dbReference type="Pfam" id="PF12831">
    <property type="entry name" value="FAD_oxidored"/>
    <property type="match status" value="1"/>
</dbReference>
<keyword evidence="7" id="KW-1185">Reference proteome</keyword>
<dbReference type="GO" id="GO:0051539">
    <property type="term" value="F:4 iron, 4 sulfur cluster binding"/>
    <property type="evidence" value="ECO:0007669"/>
    <property type="project" value="UniProtKB-KW"/>
</dbReference>
<dbReference type="Gene3D" id="3.50.50.60">
    <property type="entry name" value="FAD/NAD(P)-binding domain"/>
    <property type="match status" value="1"/>
</dbReference>
<dbReference type="GO" id="GO:0046872">
    <property type="term" value="F:metal ion binding"/>
    <property type="evidence" value="ECO:0007669"/>
    <property type="project" value="UniProtKB-KW"/>
</dbReference>
<dbReference type="PANTHER" id="PTHR43498">
    <property type="entry name" value="FERREDOXIN:COB-COM HETERODISULFIDE REDUCTASE SUBUNIT A"/>
    <property type="match status" value="1"/>
</dbReference>
<dbReference type="AlphaFoldDB" id="A0A6C0GMY8"/>
<name>A0A6C0GMY8_9BACT</name>
<dbReference type="GO" id="GO:0016491">
    <property type="term" value="F:oxidoreductase activity"/>
    <property type="evidence" value="ECO:0007669"/>
    <property type="project" value="UniProtKB-KW"/>
</dbReference>
<accession>A0A6C0GMY8</accession>
<evidence type="ECO:0000313" key="6">
    <source>
        <dbReference type="EMBL" id="QHT69000.1"/>
    </source>
</evidence>